<proteinExistence type="predicted"/>
<evidence type="ECO:0000313" key="1">
    <source>
        <dbReference type="EMBL" id="CAB5379482.1"/>
    </source>
</evidence>
<protein>
    <submittedName>
        <fullName evidence="1">Uncharacterized protein</fullName>
    </submittedName>
</protein>
<reference evidence="1" key="1">
    <citation type="submission" date="2020-05" db="EMBL/GenBank/DDBJ databases">
        <authorList>
            <person name="Rincon C."/>
            <person name="Sanders R I."/>
            <person name="Robbins C."/>
            <person name="Chaturvedi A."/>
        </authorList>
    </citation>
    <scope>NUCLEOTIDE SEQUENCE</scope>
    <source>
        <strain evidence="1">CHB12</strain>
    </source>
</reference>
<accession>A0A916EC81</accession>
<organism evidence="1 2">
    <name type="scientific">Rhizophagus irregularis</name>
    <dbReference type="NCBI Taxonomy" id="588596"/>
    <lineage>
        <taxon>Eukaryota</taxon>
        <taxon>Fungi</taxon>
        <taxon>Fungi incertae sedis</taxon>
        <taxon>Mucoromycota</taxon>
        <taxon>Glomeromycotina</taxon>
        <taxon>Glomeromycetes</taxon>
        <taxon>Glomerales</taxon>
        <taxon>Glomeraceae</taxon>
        <taxon>Rhizophagus</taxon>
    </lineage>
</organism>
<comment type="caution">
    <text evidence="1">The sequence shown here is derived from an EMBL/GenBank/DDBJ whole genome shotgun (WGS) entry which is preliminary data.</text>
</comment>
<name>A0A916EC81_9GLOM</name>
<dbReference type="EMBL" id="CAGKOT010000040">
    <property type="protein sequence ID" value="CAB5379482.1"/>
    <property type="molecule type" value="Genomic_DNA"/>
</dbReference>
<gene>
    <name evidence="1" type="ORF">CHRIB12_LOCUS16655</name>
</gene>
<dbReference type="Proteomes" id="UP000684084">
    <property type="component" value="Unassembled WGS sequence"/>
</dbReference>
<dbReference type="AlphaFoldDB" id="A0A916EC81"/>
<evidence type="ECO:0000313" key="2">
    <source>
        <dbReference type="Proteomes" id="UP000684084"/>
    </source>
</evidence>
<sequence>MTRRRSINQIIGSERIANRLSSRRFSKKRTKVPCYCDKCNGKLVVTRTKMLHEAAENTTDSNLNSGLASLLLINQEKDSTITSLEENPINEDILISPLNEEISVITPFEEDSTTIIRQLQNTTKTNIFFYLEAVQEATQIAHKLCSNIQEQKI</sequence>